<keyword evidence="2" id="KW-1185">Reference proteome</keyword>
<evidence type="ECO:0000313" key="1">
    <source>
        <dbReference type="EMBL" id="UXC18527.1"/>
    </source>
</evidence>
<name>A0ABY6A0N0_9BURK</name>
<dbReference type="RefSeq" id="WP_260719093.1">
    <property type="nucleotide sequence ID" value="NZ_CP104377.1"/>
</dbReference>
<evidence type="ECO:0000313" key="2">
    <source>
        <dbReference type="Proteomes" id="UP001058290"/>
    </source>
</evidence>
<protein>
    <submittedName>
        <fullName evidence="1">Uncharacterized protein</fullName>
    </submittedName>
</protein>
<dbReference type="Proteomes" id="UP001058290">
    <property type="component" value="Chromosome"/>
</dbReference>
<sequence length="96" mass="10776">MKVTTDSTVTPQITVDTERDDAFKLGEETAHETWIQHCEGDTVDEASFHMATSVMEQFVMEDRENATAYAYGLIRELLRKSRKPEGTPANLEGAPQ</sequence>
<reference evidence="1" key="1">
    <citation type="submission" date="2022-09" db="EMBL/GenBank/DDBJ databases">
        <title>Bacterial diversity in gut of crayfish and pufferfish.</title>
        <authorList>
            <person name="Huang Y."/>
        </authorList>
    </citation>
    <scope>NUCLEOTIDE SEQUENCE</scope>
    <source>
        <strain evidence="1">PR12</strain>
    </source>
</reference>
<dbReference type="EMBL" id="CP104377">
    <property type="protein sequence ID" value="UXC18527.1"/>
    <property type="molecule type" value="Genomic_DNA"/>
</dbReference>
<organism evidence="1 2">
    <name type="scientific">Comamonas squillarum</name>
    <dbReference type="NCBI Taxonomy" id="2977320"/>
    <lineage>
        <taxon>Bacteria</taxon>
        <taxon>Pseudomonadati</taxon>
        <taxon>Pseudomonadota</taxon>
        <taxon>Betaproteobacteria</taxon>
        <taxon>Burkholderiales</taxon>
        <taxon>Comamonadaceae</taxon>
        <taxon>Comamonas</taxon>
    </lineage>
</organism>
<proteinExistence type="predicted"/>
<accession>A0ABY6A0N0</accession>
<gene>
    <name evidence="1" type="ORF">N4T19_23075</name>
</gene>